<dbReference type="Gene3D" id="1.25.40.20">
    <property type="entry name" value="Ankyrin repeat-containing domain"/>
    <property type="match status" value="1"/>
</dbReference>
<feature type="repeat" description="RCC1" evidence="3">
    <location>
        <begin position="241"/>
        <end position="293"/>
    </location>
</feature>
<protein>
    <submittedName>
        <fullName evidence="7">Uncharacterized protein LOC108682849</fullName>
    </submittedName>
</protein>
<feature type="compositionally biased region" description="Low complexity" evidence="4">
    <location>
        <begin position="1233"/>
        <end position="1246"/>
    </location>
</feature>
<dbReference type="SMART" id="SM00225">
    <property type="entry name" value="BTB"/>
    <property type="match status" value="2"/>
</dbReference>
<feature type="domain" description="BTB" evidence="5">
    <location>
        <begin position="920"/>
        <end position="988"/>
    </location>
</feature>
<dbReference type="InterPro" id="IPR009091">
    <property type="entry name" value="RCC1/BLIP-II"/>
</dbReference>
<dbReference type="InterPro" id="IPR011333">
    <property type="entry name" value="SKP1/BTB/POZ_sf"/>
</dbReference>
<dbReference type="CDD" id="cd18186">
    <property type="entry name" value="BTB_POZ_ZBTB_KLHL-like"/>
    <property type="match status" value="2"/>
</dbReference>
<evidence type="ECO:0000256" key="4">
    <source>
        <dbReference type="SAM" id="MobiDB-lite"/>
    </source>
</evidence>
<evidence type="ECO:0000313" key="7">
    <source>
        <dbReference type="RefSeq" id="XP_018027583.1"/>
    </source>
</evidence>
<evidence type="ECO:0000256" key="1">
    <source>
        <dbReference type="ARBA" id="ARBA00022737"/>
    </source>
</evidence>
<dbReference type="Pfam" id="PF12796">
    <property type="entry name" value="Ank_2"/>
    <property type="match status" value="1"/>
</dbReference>
<feature type="compositionally biased region" description="Low complexity" evidence="4">
    <location>
        <begin position="1463"/>
        <end position="1486"/>
    </location>
</feature>
<feature type="region of interest" description="Disordered" evidence="4">
    <location>
        <begin position="1225"/>
        <end position="1253"/>
    </location>
</feature>
<dbReference type="PANTHER" id="PTHR22872">
    <property type="entry name" value="BTK-BINDING PROTEIN-RELATED"/>
    <property type="match status" value="1"/>
</dbReference>
<accession>A0A8B7PN14</accession>
<dbReference type="Pfam" id="PF00651">
    <property type="entry name" value="BTB"/>
    <property type="match status" value="2"/>
</dbReference>
<dbReference type="Gene3D" id="2.130.10.30">
    <property type="entry name" value="Regulator of chromosome condensation 1/beta-lactamase-inhibitor protein II"/>
    <property type="match status" value="1"/>
</dbReference>
<dbReference type="Pfam" id="PF13540">
    <property type="entry name" value="RCC1_2"/>
    <property type="match status" value="1"/>
</dbReference>
<organism evidence="6 7">
    <name type="scientific">Hyalella azteca</name>
    <name type="common">Amphipod</name>
    <dbReference type="NCBI Taxonomy" id="294128"/>
    <lineage>
        <taxon>Eukaryota</taxon>
        <taxon>Metazoa</taxon>
        <taxon>Ecdysozoa</taxon>
        <taxon>Arthropoda</taxon>
        <taxon>Crustacea</taxon>
        <taxon>Multicrustacea</taxon>
        <taxon>Malacostraca</taxon>
        <taxon>Eumalacostraca</taxon>
        <taxon>Peracarida</taxon>
        <taxon>Amphipoda</taxon>
        <taxon>Senticaudata</taxon>
        <taxon>Talitrida</taxon>
        <taxon>Talitroidea</taxon>
        <taxon>Hyalellidae</taxon>
        <taxon>Hyalella</taxon>
    </lineage>
</organism>
<feature type="compositionally biased region" description="Low complexity" evidence="4">
    <location>
        <begin position="1496"/>
        <end position="1516"/>
    </location>
</feature>
<dbReference type="SMART" id="SM00248">
    <property type="entry name" value="ANK"/>
    <property type="match status" value="2"/>
</dbReference>
<sequence>MSSDKGTSPLSTKSSKVKICHNYQHGSQIVRAVLCSKNEIHAAIFVKLSCVHFAHACNEDGITALHIAAAKGWNKMCRWLLRHGADIDARDQVTGFTPLHFAAMYGCVETMMLLAKAGGSYRSLSDSKKDAMSLLYENYRIFGKDRLHSASYVYDLYFTHFTSLAKLKLGKLQLLCDEQGKDKRAVFSVQMNCANPSNVEPYLISEGDSSDDCHSTDEEDIPAAAVFDFPPTKERPMDDVSSLYVFGQNQNYNLGLGTTRVVSRPTQLERFTRDQAVCEVRFSRYHTLYLTAAGTVRASGHGVGGRLGTGTEATCMRPEVVALPSGTKVIMVAAATDHSLFLTSTGHVYGCGLNTYHQLGVDTKIASKCVTPKMIAWDPASAKPAPSGSKYQGVQGVACARYHSVLWTTCELYTWGTNVGQLGHLDHVVPTPRLVKSCSSLNKTSGIYKVCVSNVCTVVAMLEGFLIVFYGNKYSIISSRLSRGVEAILSISCMGGVLSNVAKNPMFAAHNHTSHIKPGMDEQLVISESSEIINGLLPEKLSSKSLLSQVECNEDDLVIFYLTAGNLGYLWSAQRQSSRPMCLERYKIVDIFATPSALLAISHTGELLRMKVYANQERNSNLTVTWCVLAHLHRTKRIFADPNGQNFAVLCQDAFPKLFLDDEWCQSLVNDMTSLHTTLSLEESFCDVILECDGEKFPVHKMVLAAKSLFFRKLFSPSSANQEELSVPENGHHVQGRCDCGLSRGFYHHINEETKESTACYSTEDDTFNFSSFGKNAPDASFKQEPSPTGESFTPDGEVPSVDLTSLVTKDALRELISFFYTGKCKRVSYHDICSNAGNSERHLIETSKHKKKRNTIRYTWIYEDEESIEKHEKFSSTKELQQYVALLLKATKELEVEDFPADCKEECDLKLYLTVDVSPDVQFTAEDGSLGPRAHRFILSARVPFFSALFSARWALNACTADGLQLVQSPHCHSTAFLLLLQYCYTDHFCYCCLTLPLVMDLLVLTDELLAKDAQELAEKRAVDYIDRRNLLLLYQFSTRYNFTILKQHVLFFAYFETPFLLESRFFENLRPKDLAQISAMNKYKASEKYSHDWQKSREYYKLRRRSSDFISHPLVYELPCVPDTSNSNAHFVFSVPKRDFNNGIDLWEYIYTSLGCSYDEQCDQPHHRDGDPMQYLENEEPQVFLELQMYEEELRQELERKDFKFQDHPSVARKCHKYRCAPPRKLRRGSRSSSESDGGRSSSDASDEFDFNGLVDKEVDASDDDEDSSTWHVVARRKEAVYDSIQHSQPPPPTNSKIDQKWKNKNSTAPSRSVTASKPTPIANPAPLSPPAAGPSSLSQTHPSPLSQTHPSPLSNTQKLAPKQDVVEAAASSSGDLSGFQPRTPELRCNLDGQACVLGSPDTSSSSVSPAGPDFPSLAESVTAAKQQQQAAKAASAKTSSPFVRMSQKQRKQRQREEQEASASAAPAAATPAAAVSPKTATPAWGQAQLSAGSPPCCSAQEQQQESQFPSFASGRTRRSSQRTLSGSSGGSDLSVGTPSTSENLSTIMRREKNMRANYVKSQKKSLEHIQMEERAIVELEQHYRSLAGPRDTVTVTRLSSALVAQPQWTERHRPRDLLSSVILNNSNS</sequence>
<feature type="repeat" description="RCC1" evidence="3">
    <location>
        <begin position="294"/>
        <end position="345"/>
    </location>
</feature>
<dbReference type="PROSITE" id="PS50097">
    <property type="entry name" value="BTB"/>
    <property type="match status" value="2"/>
</dbReference>
<feature type="compositionally biased region" description="Polar residues" evidence="4">
    <location>
        <begin position="1307"/>
        <end position="1320"/>
    </location>
</feature>
<keyword evidence="1" id="KW-0677">Repeat</keyword>
<dbReference type="PROSITE" id="PS50012">
    <property type="entry name" value="RCC1_3"/>
    <property type="match status" value="3"/>
</dbReference>
<keyword evidence="2" id="KW-0040">ANK repeat</keyword>
<dbReference type="GeneID" id="108682849"/>
<feature type="repeat" description="ANK" evidence="2">
    <location>
        <begin position="60"/>
        <end position="92"/>
    </location>
</feature>
<feature type="repeat" description="RCC1" evidence="3">
    <location>
        <begin position="346"/>
        <end position="410"/>
    </location>
</feature>
<feature type="compositionally biased region" description="Pro residues" evidence="4">
    <location>
        <begin position="1324"/>
        <end position="1335"/>
    </location>
</feature>
<evidence type="ECO:0000256" key="3">
    <source>
        <dbReference type="PROSITE-ProRule" id="PRU00235"/>
    </source>
</evidence>
<gene>
    <name evidence="7" type="primary">LOC108682849</name>
</gene>
<dbReference type="InterPro" id="IPR051625">
    <property type="entry name" value="Signaling_Regulatory_Domain"/>
</dbReference>
<evidence type="ECO:0000313" key="6">
    <source>
        <dbReference type="Proteomes" id="UP000694843"/>
    </source>
</evidence>
<feature type="region of interest" description="Disordered" evidence="4">
    <location>
        <begin position="1284"/>
        <end position="1547"/>
    </location>
</feature>
<reference evidence="7" key="1">
    <citation type="submission" date="2025-08" db="UniProtKB">
        <authorList>
            <consortium name="RefSeq"/>
        </authorList>
    </citation>
    <scope>IDENTIFICATION</scope>
    <source>
        <tissue evidence="7">Whole organism</tissue>
    </source>
</reference>
<evidence type="ECO:0000259" key="5">
    <source>
        <dbReference type="PROSITE" id="PS50097"/>
    </source>
</evidence>
<dbReference type="SUPFAM" id="SSF50985">
    <property type="entry name" value="RCC1/BLIP-II"/>
    <property type="match status" value="1"/>
</dbReference>
<feature type="region of interest" description="Disordered" evidence="4">
    <location>
        <begin position="779"/>
        <end position="798"/>
    </location>
</feature>
<dbReference type="Pfam" id="PF00415">
    <property type="entry name" value="RCC1"/>
    <property type="match status" value="1"/>
</dbReference>
<dbReference type="PROSITE" id="PS50297">
    <property type="entry name" value="ANK_REP_REGION"/>
    <property type="match status" value="2"/>
</dbReference>
<dbReference type="InterPro" id="IPR000210">
    <property type="entry name" value="BTB/POZ_dom"/>
</dbReference>
<dbReference type="Gene3D" id="3.30.710.10">
    <property type="entry name" value="Potassium Channel Kv1.1, Chain A"/>
    <property type="match status" value="2"/>
</dbReference>
<feature type="compositionally biased region" description="Polar residues" evidence="4">
    <location>
        <begin position="1537"/>
        <end position="1547"/>
    </location>
</feature>
<proteinExistence type="predicted"/>
<dbReference type="OrthoDB" id="1893551at2759"/>
<dbReference type="SUPFAM" id="SSF48403">
    <property type="entry name" value="Ankyrin repeat"/>
    <property type="match status" value="1"/>
</dbReference>
<dbReference type="Proteomes" id="UP000694843">
    <property type="component" value="Unplaced"/>
</dbReference>
<dbReference type="PANTHER" id="PTHR22872:SF2">
    <property type="entry name" value="INHIBITOR OF BRUTON TYROSINE KINASE"/>
    <property type="match status" value="1"/>
</dbReference>
<dbReference type="InterPro" id="IPR002110">
    <property type="entry name" value="Ankyrin_rpt"/>
</dbReference>
<dbReference type="KEGG" id="hazt:108682849"/>
<dbReference type="SUPFAM" id="SSF54695">
    <property type="entry name" value="POZ domain"/>
    <property type="match status" value="2"/>
</dbReference>
<dbReference type="InterPro" id="IPR000408">
    <property type="entry name" value="Reg_chr_condens"/>
</dbReference>
<keyword evidence="6" id="KW-1185">Reference proteome</keyword>
<evidence type="ECO:0000256" key="2">
    <source>
        <dbReference type="PROSITE-ProRule" id="PRU00023"/>
    </source>
</evidence>
<feature type="compositionally biased region" description="Polar residues" evidence="4">
    <location>
        <begin position="1342"/>
        <end position="1361"/>
    </location>
</feature>
<name>A0A8B7PN14_HYAAZ</name>
<feature type="domain" description="BTB" evidence="5">
    <location>
        <begin position="686"/>
        <end position="824"/>
    </location>
</feature>
<dbReference type="RefSeq" id="XP_018027583.1">
    <property type="nucleotide sequence ID" value="XM_018172094.1"/>
</dbReference>
<feature type="compositionally biased region" description="Low complexity" evidence="4">
    <location>
        <begin position="1425"/>
        <end position="1443"/>
    </location>
</feature>
<feature type="repeat" description="ANK" evidence="2">
    <location>
        <begin position="94"/>
        <end position="126"/>
    </location>
</feature>
<dbReference type="InterPro" id="IPR036770">
    <property type="entry name" value="Ankyrin_rpt-contain_sf"/>
</dbReference>
<dbReference type="PROSITE" id="PS50088">
    <property type="entry name" value="ANK_REPEAT"/>
    <property type="match status" value="2"/>
</dbReference>